<dbReference type="Proteomes" id="UP000216024">
    <property type="component" value="Unassembled WGS sequence"/>
</dbReference>
<evidence type="ECO:0008006" key="3">
    <source>
        <dbReference type="Google" id="ProtNLM"/>
    </source>
</evidence>
<keyword evidence="2" id="KW-1185">Reference proteome</keyword>
<accession>A0A267MRF6</accession>
<dbReference type="RefSeq" id="WP_095130624.1">
    <property type="nucleotide sequence ID" value="NZ_NIBG01000001.1"/>
</dbReference>
<dbReference type="OrthoDB" id="10009317at2"/>
<organism evidence="1 2">
    <name type="scientific">Anaeromicrobium sediminis</name>
    <dbReference type="NCBI Taxonomy" id="1478221"/>
    <lineage>
        <taxon>Bacteria</taxon>
        <taxon>Bacillati</taxon>
        <taxon>Bacillota</taxon>
        <taxon>Clostridia</taxon>
        <taxon>Peptostreptococcales</taxon>
        <taxon>Thermotaleaceae</taxon>
        <taxon>Anaeromicrobium</taxon>
    </lineage>
</organism>
<dbReference type="EMBL" id="NIBG01000001">
    <property type="protein sequence ID" value="PAB61320.1"/>
    <property type="molecule type" value="Genomic_DNA"/>
</dbReference>
<reference evidence="1 2" key="1">
    <citation type="submission" date="2017-06" db="EMBL/GenBank/DDBJ databases">
        <title>Draft genome sequence of anaerobic fermentative bacterium Anaeromicrobium sediminis DY2726D isolated from West Pacific Ocean sediments.</title>
        <authorList>
            <person name="Zeng X."/>
        </authorList>
    </citation>
    <scope>NUCLEOTIDE SEQUENCE [LARGE SCALE GENOMIC DNA]</scope>
    <source>
        <strain evidence="1 2">DY2726D</strain>
    </source>
</reference>
<comment type="caution">
    <text evidence="1">The sequence shown here is derived from an EMBL/GenBank/DDBJ whole genome shotgun (WGS) entry which is preliminary data.</text>
</comment>
<sequence length="176" mass="19316">MGDKVNVLVGAPSLIEISRDDEATWKSVGYTEGGVQFSQSVETYEVEVDQELDPIDEIVIKRRIKITTQLVESILDNIALALNYDPSEVITEDGTKKTKTLDIKSKLDIQKFAVRFTGKGPSGKHRRWTIKKVGQIGEVSMGLQKGDKTVIPLELKVYNDGSGSLGSVVDSEDAFA</sequence>
<proteinExistence type="predicted"/>
<evidence type="ECO:0000313" key="2">
    <source>
        <dbReference type="Proteomes" id="UP000216024"/>
    </source>
</evidence>
<gene>
    <name evidence="1" type="ORF">CCE28_02490</name>
</gene>
<protein>
    <recommendedName>
        <fullName evidence="3">Phage tail protein</fullName>
    </recommendedName>
</protein>
<dbReference type="AlphaFoldDB" id="A0A267MRF6"/>
<evidence type="ECO:0000313" key="1">
    <source>
        <dbReference type="EMBL" id="PAB61320.1"/>
    </source>
</evidence>
<name>A0A267MRF6_9FIRM</name>